<keyword evidence="2" id="KW-1185">Reference proteome</keyword>
<accession>A0A067BMZ1</accession>
<dbReference type="Proteomes" id="UP000030745">
    <property type="component" value="Unassembled WGS sequence"/>
</dbReference>
<protein>
    <submittedName>
        <fullName evidence="1">Uncharacterized protein</fullName>
    </submittedName>
</protein>
<evidence type="ECO:0000313" key="1">
    <source>
        <dbReference type="EMBL" id="KDO19593.1"/>
    </source>
</evidence>
<dbReference type="KEGG" id="spar:SPRG_15248"/>
<dbReference type="OMA" id="CIKFWED"/>
<evidence type="ECO:0000313" key="2">
    <source>
        <dbReference type="Proteomes" id="UP000030745"/>
    </source>
</evidence>
<dbReference type="VEuPathDB" id="FungiDB:SPRG_15248"/>
<dbReference type="RefSeq" id="XP_012209691.1">
    <property type="nucleotide sequence ID" value="XM_012354301.1"/>
</dbReference>
<organism evidence="1 2">
    <name type="scientific">Saprolegnia parasitica (strain CBS 223.65)</name>
    <dbReference type="NCBI Taxonomy" id="695850"/>
    <lineage>
        <taxon>Eukaryota</taxon>
        <taxon>Sar</taxon>
        <taxon>Stramenopiles</taxon>
        <taxon>Oomycota</taxon>
        <taxon>Saprolegniomycetes</taxon>
        <taxon>Saprolegniales</taxon>
        <taxon>Saprolegniaceae</taxon>
        <taxon>Saprolegnia</taxon>
    </lineage>
</organism>
<dbReference type="GeneID" id="24136997"/>
<gene>
    <name evidence="1" type="ORF">SPRG_15248</name>
</gene>
<dbReference type="OrthoDB" id="64113at2759"/>
<proteinExistence type="predicted"/>
<dbReference type="AlphaFoldDB" id="A0A067BMZ1"/>
<reference evidence="1 2" key="1">
    <citation type="journal article" date="2013" name="PLoS Genet.">
        <title>Distinctive expansion of potential virulence genes in the genome of the oomycete fish pathogen Saprolegnia parasitica.</title>
        <authorList>
            <person name="Jiang R.H."/>
            <person name="de Bruijn I."/>
            <person name="Haas B.J."/>
            <person name="Belmonte R."/>
            <person name="Lobach L."/>
            <person name="Christie J."/>
            <person name="van den Ackerveken G."/>
            <person name="Bottin A."/>
            <person name="Bulone V."/>
            <person name="Diaz-Moreno S.M."/>
            <person name="Dumas B."/>
            <person name="Fan L."/>
            <person name="Gaulin E."/>
            <person name="Govers F."/>
            <person name="Grenville-Briggs L.J."/>
            <person name="Horner N.R."/>
            <person name="Levin J.Z."/>
            <person name="Mammella M."/>
            <person name="Meijer H.J."/>
            <person name="Morris P."/>
            <person name="Nusbaum C."/>
            <person name="Oome S."/>
            <person name="Phillips A.J."/>
            <person name="van Rooyen D."/>
            <person name="Rzeszutek E."/>
            <person name="Saraiva M."/>
            <person name="Secombes C.J."/>
            <person name="Seidl M.F."/>
            <person name="Snel B."/>
            <person name="Stassen J.H."/>
            <person name="Sykes S."/>
            <person name="Tripathy S."/>
            <person name="van den Berg H."/>
            <person name="Vega-Arreguin J.C."/>
            <person name="Wawra S."/>
            <person name="Young S.K."/>
            <person name="Zeng Q."/>
            <person name="Dieguez-Uribeondo J."/>
            <person name="Russ C."/>
            <person name="Tyler B.M."/>
            <person name="van West P."/>
        </authorList>
    </citation>
    <scope>NUCLEOTIDE SEQUENCE [LARGE SCALE GENOMIC DNA]</scope>
    <source>
        <strain evidence="1 2">CBS 223.65</strain>
    </source>
</reference>
<name>A0A067BMZ1_SAPPC</name>
<dbReference type="EMBL" id="KK583342">
    <property type="protein sequence ID" value="KDO19593.1"/>
    <property type="molecule type" value="Genomic_DNA"/>
</dbReference>
<sequence>MDERIDLFWTTAQGFVDPNSKRSKWKSEVAKLRKFFFRNQSARLSELPQQRLLDTVRLYVQLFPAEEDVLLLVKDALAMPFGVVGTKHKKRLLKLHEQLLGSSGVDGGEPAPAPIERTYSCVGMDADGYLSLLDDESGDMIESLQVQKKTPEWRTIKKHVDDGNVRVRVLDDEIVGVEIEDDAA</sequence>